<feature type="transmembrane region" description="Helical" evidence="6">
    <location>
        <begin position="559"/>
        <end position="579"/>
    </location>
</feature>
<dbReference type="EMBL" id="JAAWWB010000001">
    <property type="protein sequence ID" value="KAG6791588.1"/>
    <property type="molecule type" value="Genomic_DNA"/>
</dbReference>
<dbReference type="Proteomes" id="UP000886885">
    <property type="component" value="Chromosome 1A"/>
</dbReference>
<evidence type="ECO:0000256" key="3">
    <source>
        <dbReference type="ARBA" id="ARBA00022989"/>
    </source>
</evidence>
<protein>
    <recommendedName>
        <fullName evidence="7">SUN domain-containing protein</fullName>
    </recommendedName>
</protein>
<accession>A0A8X8DGM9</accession>
<evidence type="ECO:0000256" key="1">
    <source>
        <dbReference type="ARBA" id="ARBA00004370"/>
    </source>
</evidence>
<evidence type="ECO:0000256" key="2">
    <source>
        <dbReference type="ARBA" id="ARBA00022692"/>
    </source>
</evidence>
<dbReference type="Pfam" id="PF07738">
    <property type="entry name" value="Sad1_UNC"/>
    <property type="match status" value="1"/>
</dbReference>
<comment type="subcellular location">
    <subcellularLocation>
        <location evidence="1">Membrane</location>
    </subcellularLocation>
</comment>
<keyword evidence="2 6" id="KW-0812">Transmembrane</keyword>
<proteinExistence type="predicted"/>
<evidence type="ECO:0000313" key="8">
    <source>
        <dbReference type="EMBL" id="KAG6791588.1"/>
    </source>
</evidence>
<feature type="domain" description="SUN" evidence="7">
    <location>
        <begin position="175"/>
        <end position="335"/>
    </location>
</feature>
<keyword evidence="3 6" id="KW-1133">Transmembrane helix</keyword>
<evidence type="ECO:0000256" key="6">
    <source>
        <dbReference type="SAM" id="Phobius"/>
    </source>
</evidence>
<feature type="compositionally biased region" description="Basic and acidic residues" evidence="5">
    <location>
        <begin position="400"/>
        <end position="409"/>
    </location>
</feature>
<keyword evidence="4 6" id="KW-0472">Membrane</keyword>
<feature type="compositionally biased region" description="Basic and acidic residues" evidence="5">
    <location>
        <begin position="369"/>
        <end position="379"/>
    </location>
</feature>
<sequence>MKKPFSLLNNKNRSSNSRRRSLYELRLSLILLLWGLLFSFCAGHESQGNLTPDNSSIPFSSDLKDTTLRGDTPSHDAITSNNGTNGILLEVNPSTSSKNATVHTDVGNQKCPLPETNRLQEIILSALGYGSSVYKMRDPEELKTGKPKEVPSGRPQHLTYLNFDEFWNIIRQEKGKVIPKQLANITHRLEPDGREYNYASLTKGAKVLAYNKEAKGACNILGKDHNKYLRNPCSVVEKFVVIELSEETLVDVVKIANFEHYSSNFKDFELSGSLNYSTKSWIPLGNFVAANVKHIQDFKLPEPKWVRYLKLNLRSHYGSGFYCTLSVVEVYGVDAIERMLEDFFVPSEEPLPIELPKPSLTAAPHLKPELNLTDKESSGKVRNGVDNAGTGAENLSDIQQSHRDGKKSPESINIIAEPVTEVRQLPISRKPGDTLLKILMQKAKSLELSLTMLEGYIKETNQRKGDIMPKLEEELSGISLLVETTRTEIRDLMEWKEKTVLLDFPNIQRVDDKVLMEYLSWKAGVSSSMDTLVRENTRLSRLDIEKVANDQANLESKELAVLAMSLFFMCFSTVMLISAKVSKYLGAASSSDKARRTSRGWMMILVSSTMIIFITILSS</sequence>
<dbReference type="GO" id="GO:0016020">
    <property type="term" value="C:membrane"/>
    <property type="evidence" value="ECO:0007669"/>
    <property type="project" value="UniProtKB-SubCell"/>
</dbReference>
<evidence type="ECO:0000256" key="5">
    <source>
        <dbReference type="SAM" id="MobiDB-lite"/>
    </source>
</evidence>
<dbReference type="PANTHER" id="PTHR12953:SF3">
    <property type="entry name" value="SUN DOMAIN-CONTAINING PROTEIN 5"/>
    <property type="match status" value="1"/>
</dbReference>
<feature type="transmembrane region" description="Helical" evidence="6">
    <location>
        <begin position="600"/>
        <end position="618"/>
    </location>
</feature>
<dbReference type="GO" id="GO:0034975">
    <property type="term" value="P:protein folding in endoplasmic reticulum"/>
    <property type="evidence" value="ECO:0007669"/>
    <property type="project" value="TreeGrafter"/>
</dbReference>
<comment type="caution">
    <text evidence="8">The sequence shown here is derived from an EMBL/GenBank/DDBJ whole genome shotgun (WGS) entry which is preliminary data.</text>
</comment>
<dbReference type="PANTHER" id="PTHR12953">
    <property type="entry name" value="MEMBRANE PROTEIN CH1 RELATED"/>
    <property type="match status" value="1"/>
</dbReference>
<dbReference type="PROSITE" id="PS51469">
    <property type="entry name" value="SUN"/>
    <property type="match status" value="1"/>
</dbReference>
<dbReference type="InterPro" id="IPR012919">
    <property type="entry name" value="SUN_dom"/>
</dbReference>
<dbReference type="OrthoDB" id="266334at2759"/>
<dbReference type="InterPro" id="IPR045120">
    <property type="entry name" value="Suco/Slp1-like"/>
</dbReference>
<evidence type="ECO:0000313" key="9">
    <source>
        <dbReference type="Proteomes" id="UP000886885"/>
    </source>
</evidence>
<keyword evidence="9" id="KW-1185">Reference proteome</keyword>
<reference evidence="8" key="1">
    <citation type="journal article" date="2020" name="bioRxiv">
        <title>Hybrid origin of Populus tomentosa Carr. identified through genome sequencing and phylogenomic analysis.</title>
        <authorList>
            <person name="An X."/>
            <person name="Gao K."/>
            <person name="Chen Z."/>
            <person name="Li J."/>
            <person name="Yang X."/>
            <person name="Yang X."/>
            <person name="Zhou J."/>
            <person name="Guo T."/>
            <person name="Zhao T."/>
            <person name="Huang S."/>
            <person name="Miao D."/>
            <person name="Khan W.U."/>
            <person name="Rao P."/>
            <person name="Ye M."/>
            <person name="Lei B."/>
            <person name="Liao W."/>
            <person name="Wang J."/>
            <person name="Ji L."/>
            <person name="Li Y."/>
            <person name="Guo B."/>
            <person name="Mustafa N.S."/>
            <person name="Li S."/>
            <person name="Yun Q."/>
            <person name="Keller S.R."/>
            <person name="Mao J."/>
            <person name="Zhang R."/>
            <person name="Strauss S.H."/>
        </authorList>
    </citation>
    <scope>NUCLEOTIDE SEQUENCE</scope>
    <source>
        <strain evidence="8">GM15</strain>
        <tissue evidence="8">Leaf</tissue>
    </source>
</reference>
<dbReference type="GO" id="GO:0005737">
    <property type="term" value="C:cytoplasm"/>
    <property type="evidence" value="ECO:0007669"/>
    <property type="project" value="TreeGrafter"/>
</dbReference>
<evidence type="ECO:0000259" key="7">
    <source>
        <dbReference type="PROSITE" id="PS51469"/>
    </source>
</evidence>
<dbReference type="AlphaFoldDB" id="A0A8X8DGM9"/>
<organism evidence="8 9">
    <name type="scientific">Populus tomentosa</name>
    <name type="common">Chinese white poplar</name>
    <dbReference type="NCBI Taxonomy" id="118781"/>
    <lineage>
        <taxon>Eukaryota</taxon>
        <taxon>Viridiplantae</taxon>
        <taxon>Streptophyta</taxon>
        <taxon>Embryophyta</taxon>
        <taxon>Tracheophyta</taxon>
        <taxon>Spermatophyta</taxon>
        <taxon>Magnoliopsida</taxon>
        <taxon>eudicotyledons</taxon>
        <taxon>Gunneridae</taxon>
        <taxon>Pentapetalae</taxon>
        <taxon>rosids</taxon>
        <taxon>fabids</taxon>
        <taxon>Malpighiales</taxon>
        <taxon>Salicaceae</taxon>
        <taxon>Saliceae</taxon>
        <taxon>Populus</taxon>
    </lineage>
</organism>
<feature type="region of interest" description="Disordered" evidence="5">
    <location>
        <begin position="369"/>
        <end position="409"/>
    </location>
</feature>
<name>A0A8X8DGM9_POPTO</name>
<gene>
    <name evidence="8" type="ORF">POTOM_000712</name>
</gene>
<evidence type="ECO:0000256" key="4">
    <source>
        <dbReference type="ARBA" id="ARBA00023136"/>
    </source>
</evidence>